<dbReference type="EMBL" id="UOEM01000114">
    <property type="protein sequence ID" value="VAW18332.1"/>
    <property type="molecule type" value="Genomic_DNA"/>
</dbReference>
<accession>A0A3B0TV67</accession>
<reference evidence="2" key="1">
    <citation type="submission" date="2018-06" db="EMBL/GenBank/DDBJ databases">
        <authorList>
            <person name="Zhirakovskaya E."/>
        </authorList>
    </citation>
    <scope>NUCLEOTIDE SEQUENCE</scope>
</reference>
<dbReference type="AlphaFoldDB" id="A0A3B0TV67"/>
<gene>
    <name evidence="2" type="ORF">MNBD_ALPHA09-1916</name>
</gene>
<feature type="compositionally biased region" description="Acidic residues" evidence="1">
    <location>
        <begin position="221"/>
        <end position="235"/>
    </location>
</feature>
<evidence type="ECO:0000313" key="2">
    <source>
        <dbReference type="EMBL" id="VAW18332.1"/>
    </source>
</evidence>
<name>A0A3B0TV67_9ZZZZ</name>
<evidence type="ECO:0000256" key="1">
    <source>
        <dbReference type="SAM" id="MobiDB-lite"/>
    </source>
</evidence>
<organism evidence="2">
    <name type="scientific">hydrothermal vent metagenome</name>
    <dbReference type="NCBI Taxonomy" id="652676"/>
    <lineage>
        <taxon>unclassified sequences</taxon>
        <taxon>metagenomes</taxon>
        <taxon>ecological metagenomes</taxon>
    </lineage>
</organism>
<feature type="compositionally biased region" description="Basic and acidic residues" evidence="1">
    <location>
        <begin position="209"/>
        <end position="220"/>
    </location>
</feature>
<feature type="region of interest" description="Disordered" evidence="1">
    <location>
        <begin position="202"/>
        <end position="246"/>
    </location>
</feature>
<evidence type="ECO:0008006" key="3">
    <source>
        <dbReference type="Google" id="ProtNLM"/>
    </source>
</evidence>
<protein>
    <recommendedName>
        <fullName evidence="3">Flagellar assembly protein FliH/Type III secretion system HrpE domain-containing protein</fullName>
    </recommendedName>
</protein>
<sequence>MTNLAPFEYVSLVDEQGTAGFSELEPPPRMWTDAEAQALRAKAEAAGHARAAEEARVSNEARIAAALETLAAHVGDLRGQMGEIESRIVGDAAKLARILAGKIAGEALHNDPLAVVDPVIETTLKQMTGPHRLHITVHEILKPAIASRVSELAEKIGFEGGIAVSGGAGHMADCHIEWATGSVARDHKALMAEIDACMAASGHKVQTTPDRRAGPDRDNDPQFEFDDADTLDEADFGPNTPTGTRT</sequence>
<proteinExistence type="predicted"/>